<dbReference type="AlphaFoldDB" id="A0AAP2Z228"/>
<dbReference type="RefSeq" id="WP_338005636.1">
    <property type="nucleotide sequence ID" value="NZ_JAOPKA010000018.1"/>
</dbReference>
<accession>A0AAP2Z228</accession>
<sequence>MADSERESDIDIDADFDRLVENVRTQSSEAPGSDTERVTIRSLEDVSYDGLRELLTALEGEDVDPGRLTFYLSPTNAERLLEDADTTDFETLEERLGQPLRVVEEGMPEDAILCMDPDAVSGSEIADPSAIACGTIGAT</sequence>
<reference evidence="1" key="1">
    <citation type="submission" date="2022-09" db="EMBL/GenBank/DDBJ databases">
        <title>Enrichment on poylsaccharides allowed isolation of novel metabolic and taxonomic groups of Haloarchaea.</title>
        <authorList>
            <person name="Sorokin D.Y."/>
            <person name="Elcheninov A.G."/>
            <person name="Khizhniak T.V."/>
            <person name="Kolganova T.V."/>
            <person name="Kublanov I.V."/>
        </authorList>
    </citation>
    <scope>NUCLEOTIDE SEQUENCE</scope>
    <source>
        <strain evidence="1">AArc-xg1-1</strain>
    </source>
</reference>
<evidence type="ECO:0000313" key="2">
    <source>
        <dbReference type="Proteomes" id="UP001321018"/>
    </source>
</evidence>
<evidence type="ECO:0000313" key="1">
    <source>
        <dbReference type="EMBL" id="MCU4743829.1"/>
    </source>
</evidence>
<proteinExistence type="predicted"/>
<comment type="caution">
    <text evidence="1">The sequence shown here is derived from an EMBL/GenBank/DDBJ whole genome shotgun (WGS) entry which is preliminary data.</text>
</comment>
<dbReference type="Proteomes" id="UP001321018">
    <property type="component" value="Unassembled WGS sequence"/>
</dbReference>
<gene>
    <name evidence="1" type="ORF">OB960_20800</name>
</gene>
<dbReference type="EMBL" id="JAOPKA010000018">
    <property type="protein sequence ID" value="MCU4743829.1"/>
    <property type="molecule type" value="Genomic_DNA"/>
</dbReference>
<organism evidence="1 2">
    <name type="scientific">Natronoglomus mannanivorans</name>
    <dbReference type="NCBI Taxonomy" id="2979990"/>
    <lineage>
        <taxon>Archaea</taxon>
        <taxon>Methanobacteriati</taxon>
        <taxon>Methanobacteriota</taxon>
        <taxon>Stenosarchaea group</taxon>
        <taxon>Halobacteria</taxon>
        <taxon>Halobacteriales</taxon>
        <taxon>Natrialbaceae</taxon>
        <taxon>Natronoglomus</taxon>
    </lineage>
</organism>
<protein>
    <submittedName>
        <fullName evidence="1">Uncharacterized protein</fullName>
    </submittedName>
</protein>
<name>A0AAP2Z228_9EURY</name>